<evidence type="ECO:0000256" key="2">
    <source>
        <dbReference type="ARBA" id="ARBA00022475"/>
    </source>
</evidence>
<evidence type="ECO:0000256" key="7">
    <source>
        <dbReference type="ARBA" id="ARBA00023136"/>
    </source>
</evidence>
<feature type="transmembrane region" description="Helical" evidence="8">
    <location>
        <begin position="114"/>
        <end position="131"/>
    </location>
</feature>
<dbReference type="AlphaFoldDB" id="A0A7C4THN1"/>
<dbReference type="PANTHER" id="PTHR33908:SF11">
    <property type="entry name" value="MEMBRANE PROTEIN"/>
    <property type="match status" value="1"/>
</dbReference>
<name>A0A7C4THN1_UNCW3</name>
<dbReference type="GO" id="GO:0016763">
    <property type="term" value="F:pentosyltransferase activity"/>
    <property type="evidence" value="ECO:0007669"/>
    <property type="project" value="TreeGrafter"/>
</dbReference>
<evidence type="ECO:0000256" key="1">
    <source>
        <dbReference type="ARBA" id="ARBA00004651"/>
    </source>
</evidence>
<dbReference type="PANTHER" id="PTHR33908">
    <property type="entry name" value="MANNOSYLTRANSFERASE YKCB-RELATED"/>
    <property type="match status" value="1"/>
</dbReference>
<dbReference type="GO" id="GO:0005886">
    <property type="term" value="C:plasma membrane"/>
    <property type="evidence" value="ECO:0007669"/>
    <property type="project" value="UniProtKB-SubCell"/>
</dbReference>
<evidence type="ECO:0000256" key="8">
    <source>
        <dbReference type="SAM" id="Phobius"/>
    </source>
</evidence>
<evidence type="ECO:0000259" key="9">
    <source>
        <dbReference type="Pfam" id="PF13231"/>
    </source>
</evidence>
<keyword evidence="6 8" id="KW-1133">Transmembrane helix</keyword>
<keyword evidence="4" id="KW-0808">Transferase</keyword>
<dbReference type="Pfam" id="PF13231">
    <property type="entry name" value="PMT_2"/>
    <property type="match status" value="1"/>
</dbReference>
<dbReference type="EMBL" id="DTGZ01000134">
    <property type="protein sequence ID" value="HGV98083.1"/>
    <property type="molecule type" value="Genomic_DNA"/>
</dbReference>
<feature type="transmembrane region" description="Helical" evidence="8">
    <location>
        <begin position="161"/>
        <end position="190"/>
    </location>
</feature>
<keyword evidence="5 8" id="KW-0812">Transmembrane</keyword>
<comment type="caution">
    <text evidence="10">The sequence shown here is derived from an EMBL/GenBank/DDBJ whole genome shotgun (WGS) entry which is preliminary data.</text>
</comment>
<comment type="subcellular location">
    <subcellularLocation>
        <location evidence="1">Cell membrane</location>
        <topology evidence="1">Multi-pass membrane protein</topology>
    </subcellularLocation>
</comment>
<sequence length="465" mass="53810">MTRIRKIIIFWLAVYSLFYLIESFIVITYPYEVSYTEGFILNQAYLISKGESIYKRIDEYPYLVANYPPLYPLLCAIFVKLFGISFIPGRLITFLSSIFVVGIIYKILKKETAKDIAIISALFFISSSYIFKSTPLFRIDMLGLFFSLLGLYIFIQTNRIFLPILCFLAALYTKPTFVSAPLALAIFLLLTEKKKGFIFIFLMSLSYATIFLLINHLTSGGFYKHTFLYNLNIFIFKQAIKQYILTLQNHTILILFSLFYLFYTFTEKKISILTIYFIISCIIAVSVGKIGSNLSYFYEMIALSCILTGLSLEKFKNGVNEKIYNYLSNAAILLQLIIFLHMPYLTEPSATRLSLKNSRRLSEIVAHTDGSILSEDGSLLIKNSKPILFQFFEFTQLANQKIWNQTEFVRDIKNRQFALIILSFDVNCFVDEERLTPEMAEAIRGNYYVVDKIGDYYLYKPIISN</sequence>
<organism evidence="10">
    <name type="scientific">candidate division WOR-3 bacterium</name>
    <dbReference type="NCBI Taxonomy" id="2052148"/>
    <lineage>
        <taxon>Bacteria</taxon>
        <taxon>Bacteria division WOR-3</taxon>
    </lineage>
</organism>
<feature type="transmembrane region" description="Helical" evidence="8">
    <location>
        <begin position="91"/>
        <end position="108"/>
    </location>
</feature>
<evidence type="ECO:0000256" key="3">
    <source>
        <dbReference type="ARBA" id="ARBA00022676"/>
    </source>
</evidence>
<keyword evidence="7 8" id="KW-0472">Membrane</keyword>
<reference evidence="10" key="1">
    <citation type="journal article" date="2020" name="mSystems">
        <title>Genome- and Community-Level Interaction Insights into Carbon Utilization and Element Cycling Functions of Hydrothermarchaeota in Hydrothermal Sediment.</title>
        <authorList>
            <person name="Zhou Z."/>
            <person name="Liu Y."/>
            <person name="Xu W."/>
            <person name="Pan J."/>
            <person name="Luo Z.H."/>
            <person name="Li M."/>
        </authorList>
    </citation>
    <scope>NUCLEOTIDE SEQUENCE [LARGE SCALE GENOMIC DNA]</scope>
    <source>
        <strain evidence="10">SpSt-774</strain>
    </source>
</reference>
<evidence type="ECO:0000313" key="10">
    <source>
        <dbReference type="EMBL" id="HGV98083.1"/>
    </source>
</evidence>
<feature type="transmembrane region" description="Helical" evidence="8">
    <location>
        <begin position="136"/>
        <end position="155"/>
    </location>
</feature>
<dbReference type="GO" id="GO:0009103">
    <property type="term" value="P:lipopolysaccharide biosynthetic process"/>
    <property type="evidence" value="ECO:0007669"/>
    <property type="project" value="UniProtKB-ARBA"/>
</dbReference>
<protein>
    <recommendedName>
        <fullName evidence="9">Glycosyltransferase RgtA/B/C/D-like domain-containing protein</fullName>
    </recommendedName>
</protein>
<proteinExistence type="predicted"/>
<keyword evidence="2" id="KW-1003">Cell membrane</keyword>
<feature type="transmembrane region" description="Helical" evidence="8">
    <location>
        <begin position="197"/>
        <end position="223"/>
    </location>
</feature>
<evidence type="ECO:0000256" key="6">
    <source>
        <dbReference type="ARBA" id="ARBA00022989"/>
    </source>
</evidence>
<evidence type="ECO:0000256" key="5">
    <source>
        <dbReference type="ARBA" id="ARBA00022692"/>
    </source>
</evidence>
<accession>A0A7C4THN1</accession>
<feature type="domain" description="Glycosyltransferase RgtA/B/C/D-like" evidence="9">
    <location>
        <begin position="68"/>
        <end position="211"/>
    </location>
</feature>
<feature type="transmembrane region" description="Helical" evidence="8">
    <location>
        <begin position="243"/>
        <end position="263"/>
    </location>
</feature>
<dbReference type="InterPro" id="IPR050297">
    <property type="entry name" value="LipidA_mod_glycosyltrf_83"/>
</dbReference>
<keyword evidence="3" id="KW-0328">Glycosyltransferase</keyword>
<gene>
    <name evidence="10" type="ORF">ENV60_07280</name>
</gene>
<dbReference type="InterPro" id="IPR038731">
    <property type="entry name" value="RgtA/B/C-like"/>
</dbReference>
<feature type="transmembrane region" description="Helical" evidence="8">
    <location>
        <begin position="270"/>
        <end position="288"/>
    </location>
</feature>
<feature type="transmembrane region" description="Helical" evidence="8">
    <location>
        <begin position="7"/>
        <end position="31"/>
    </location>
</feature>
<feature type="transmembrane region" description="Helical" evidence="8">
    <location>
        <begin position="324"/>
        <end position="345"/>
    </location>
</feature>
<evidence type="ECO:0000256" key="4">
    <source>
        <dbReference type="ARBA" id="ARBA00022679"/>
    </source>
</evidence>